<name>A0A840MSN9_9PROT</name>
<accession>A0A840MSN9</accession>
<keyword evidence="2" id="KW-0472">Membrane</keyword>
<evidence type="ECO:0000259" key="3">
    <source>
        <dbReference type="Pfam" id="PF13464"/>
    </source>
</evidence>
<organism evidence="4 5">
    <name type="scientific">Chitinivorax tropicus</name>
    <dbReference type="NCBI Taxonomy" id="714531"/>
    <lineage>
        <taxon>Bacteria</taxon>
        <taxon>Pseudomonadati</taxon>
        <taxon>Pseudomonadota</taxon>
        <taxon>Betaproteobacteria</taxon>
        <taxon>Chitinivorax</taxon>
    </lineage>
</organism>
<evidence type="ECO:0000256" key="1">
    <source>
        <dbReference type="SAM" id="MobiDB-lite"/>
    </source>
</evidence>
<feature type="transmembrane region" description="Helical" evidence="2">
    <location>
        <begin position="121"/>
        <end position="142"/>
    </location>
</feature>
<evidence type="ECO:0000313" key="5">
    <source>
        <dbReference type="Proteomes" id="UP000575898"/>
    </source>
</evidence>
<dbReference type="PANTHER" id="PTHR34475:SF1">
    <property type="entry name" value="CYTOSKELETON PROTEIN RODZ"/>
    <property type="match status" value="1"/>
</dbReference>
<keyword evidence="5" id="KW-1185">Reference proteome</keyword>
<reference evidence="4 5" key="1">
    <citation type="submission" date="2020-08" db="EMBL/GenBank/DDBJ databases">
        <title>Genomic Encyclopedia of Type Strains, Phase IV (KMG-IV): sequencing the most valuable type-strain genomes for metagenomic binning, comparative biology and taxonomic classification.</title>
        <authorList>
            <person name="Goeker M."/>
        </authorList>
    </citation>
    <scope>NUCLEOTIDE SEQUENCE [LARGE SCALE GENOMIC DNA]</scope>
    <source>
        <strain evidence="4 5">DSM 27165</strain>
    </source>
</reference>
<dbReference type="PANTHER" id="PTHR34475">
    <property type="match status" value="1"/>
</dbReference>
<dbReference type="Proteomes" id="UP000575898">
    <property type="component" value="Unassembled WGS sequence"/>
</dbReference>
<feature type="region of interest" description="Disordered" evidence="1">
    <location>
        <begin position="151"/>
        <end position="184"/>
    </location>
</feature>
<dbReference type="EMBL" id="JACHHY010000020">
    <property type="protein sequence ID" value="MBB5019782.1"/>
    <property type="molecule type" value="Genomic_DNA"/>
</dbReference>
<dbReference type="RefSeq" id="WP_184041176.1">
    <property type="nucleotide sequence ID" value="NZ_JACHHY010000020.1"/>
</dbReference>
<dbReference type="AlphaFoldDB" id="A0A840MSN9"/>
<protein>
    <submittedName>
        <fullName evidence="4">Cytoskeleton protein RodZ</fullName>
    </submittedName>
</protein>
<dbReference type="Pfam" id="PF13413">
    <property type="entry name" value="HTH_25"/>
    <property type="match status" value="1"/>
</dbReference>
<dbReference type="InterPro" id="IPR050400">
    <property type="entry name" value="Bact_Cytoskel_RodZ"/>
</dbReference>
<gene>
    <name evidence="4" type="ORF">HNQ59_003090</name>
</gene>
<sequence>MSNQTTLIDQPVRHGPGSELKAERLRQSLSIDEVVAKLKLSRRQVEALEADRFDDLPGNTFVKGFVRNYAKLLGLNASALVEQASAMLPEDVDAQPTRLEGRMPRITVEPGYGMSADRGGLSVLLMGAAAAVVAGFVVYYVLLRPATEPELHMAGSSSGTTATVETPVEVSPQSTPAETSTPVAVAPVPTGVATPAVEPVTQPATTANPPPPAQATSSTDTVAAPAAQPTATLGGQHAIKLNFNGESWVDIRDSEGKRLASKLFKPGQEEIVQGKPPYKLVVGNATQVTVMYNGKAVDLAPYVKVDVARFELN</sequence>
<feature type="compositionally biased region" description="Low complexity" evidence="1">
    <location>
        <begin position="214"/>
        <end position="225"/>
    </location>
</feature>
<feature type="compositionally biased region" description="Polar residues" evidence="1">
    <location>
        <begin position="155"/>
        <end position="164"/>
    </location>
</feature>
<dbReference type="Gene3D" id="1.10.260.40">
    <property type="entry name" value="lambda repressor-like DNA-binding domains"/>
    <property type="match status" value="1"/>
</dbReference>
<dbReference type="InterPro" id="IPR010982">
    <property type="entry name" value="Lambda_DNA-bd_dom_sf"/>
</dbReference>
<dbReference type="Pfam" id="PF13464">
    <property type="entry name" value="RodZ_C"/>
    <property type="match status" value="1"/>
</dbReference>
<keyword evidence="2" id="KW-0812">Transmembrane</keyword>
<feature type="domain" description="Cytoskeleton protein RodZ-like C-terminal" evidence="3">
    <location>
        <begin position="241"/>
        <end position="311"/>
    </location>
</feature>
<feature type="region of interest" description="Disordered" evidence="1">
    <location>
        <begin position="201"/>
        <end position="225"/>
    </location>
</feature>
<keyword evidence="2" id="KW-1133">Transmembrane helix</keyword>
<evidence type="ECO:0000313" key="4">
    <source>
        <dbReference type="EMBL" id="MBB5019782.1"/>
    </source>
</evidence>
<evidence type="ECO:0000256" key="2">
    <source>
        <dbReference type="SAM" id="Phobius"/>
    </source>
</evidence>
<feature type="compositionally biased region" description="Low complexity" evidence="1">
    <location>
        <begin position="175"/>
        <end position="184"/>
    </location>
</feature>
<dbReference type="GO" id="GO:0003677">
    <property type="term" value="F:DNA binding"/>
    <property type="evidence" value="ECO:0007669"/>
    <property type="project" value="InterPro"/>
</dbReference>
<proteinExistence type="predicted"/>
<dbReference type="InterPro" id="IPR025194">
    <property type="entry name" value="RodZ-like_C"/>
</dbReference>
<comment type="caution">
    <text evidence="4">The sequence shown here is derived from an EMBL/GenBank/DDBJ whole genome shotgun (WGS) entry which is preliminary data.</text>
</comment>